<keyword evidence="9" id="KW-0472">Membrane</keyword>
<keyword evidence="7" id="KW-0067">ATP-binding</keyword>
<comment type="catalytic activity">
    <reaction evidence="1">
        <text>ATP + protein L-histidine = ADP + protein N-phospho-L-histidine.</text>
        <dbReference type="EC" id="2.7.13.3"/>
    </reaction>
</comment>
<accession>A0A927H3B0</accession>
<dbReference type="AlphaFoldDB" id="A0A927H3B0"/>
<evidence type="ECO:0000256" key="9">
    <source>
        <dbReference type="SAM" id="Phobius"/>
    </source>
</evidence>
<gene>
    <name evidence="11" type="ORF">IDH41_01000</name>
</gene>
<keyword evidence="9" id="KW-1133">Transmembrane helix</keyword>
<evidence type="ECO:0000259" key="10">
    <source>
        <dbReference type="Pfam" id="PF07730"/>
    </source>
</evidence>
<dbReference type="PANTHER" id="PTHR24421:SF10">
    <property type="entry name" value="NITRATE_NITRITE SENSOR PROTEIN NARQ"/>
    <property type="match status" value="1"/>
</dbReference>
<dbReference type="GO" id="GO:0005524">
    <property type="term" value="F:ATP binding"/>
    <property type="evidence" value="ECO:0007669"/>
    <property type="project" value="UniProtKB-KW"/>
</dbReference>
<dbReference type="Gene3D" id="3.30.565.10">
    <property type="entry name" value="Histidine kinase-like ATPase, C-terminal domain"/>
    <property type="match status" value="1"/>
</dbReference>
<feature type="domain" description="Signal transduction histidine kinase subgroup 3 dimerisation and phosphoacceptor" evidence="10">
    <location>
        <begin position="173"/>
        <end position="235"/>
    </location>
</feature>
<evidence type="ECO:0000256" key="2">
    <source>
        <dbReference type="ARBA" id="ARBA00012438"/>
    </source>
</evidence>
<dbReference type="InterPro" id="IPR011712">
    <property type="entry name" value="Sig_transdc_His_kin_sub3_dim/P"/>
</dbReference>
<dbReference type="RefSeq" id="WP_190857429.1">
    <property type="nucleotide sequence ID" value="NZ_JACXIY010000001.1"/>
</dbReference>
<feature type="transmembrane region" description="Helical" evidence="9">
    <location>
        <begin position="52"/>
        <end position="73"/>
    </location>
</feature>
<proteinExistence type="predicted"/>
<evidence type="ECO:0000256" key="6">
    <source>
        <dbReference type="ARBA" id="ARBA00022777"/>
    </source>
</evidence>
<keyword evidence="3" id="KW-0597">Phosphoprotein</keyword>
<feature type="transmembrane region" description="Helical" evidence="9">
    <location>
        <begin position="24"/>
        <end position="45"/>
    </location>
</feature>
<evidence type="ECO:0000256" key="3">
    <source>
        <dbReference type="ARBA" id="ARBA00022553"/>
    </source>
</evidence>
<protein>
    <recommendedName>
        <fullName evidence="2">histidine kinase</fullName>
        <ecNumber evidence="2">2.7.13.3</ecNumber>
    </recommendedName>
</protein>
<organism evidence="11 12">
    <name type="scientific">Paenibacillus arenilitoris</name>
    <dbReference type="NCBI Taxonomy" id="2772299"/>
    <lineage>
        <taxon>Bacteria</taxon>
        <taxon>Bacillati</taxon>
        <taxon>Bacillota</taxon>
        <taxon>Bacilli</taxon>
        <taxon>Bacillales</taxon>
        <taxon>Paenibacillaceae</taxon>
        <taxon>Paenibacillus</taxon>
    </lineage>
</organism>
<evidence type="ECO:0000313" key="11">
    <source>
        <dbReference type="EMBL" id="MBD2867136.1"/>
    </source>
</evidence>
<dbReference type="CDD" id="cd16917">
    <property type="entry name" value="HATPase_UhpB-NarQ-NarX-like"/>
    <property type="match status" value="1"/>
</dbReference>
<evidence type="ECO:0000256" key="8">
    <source>
        <dbReference type="ARBA" id="ARBA00023012"/>
    </source>
</evidence>
<keyword evidence="4" id="KW-0808">Transferase</keyword>
<evidence type="ECO:0000256" key="1">
    <source>
        <dbReference type="ARBA" id="ARBA00000085"/>
    </source>
</evidence>
<dbReference type="GO" id="GO:0016020">
    <property type="term" value="C:membrane"/>
    <property type="evidence" value="ECO:0007669"/>
    <property type="project" value="InterPro"/>
</dbReference>
<keyword evidence="5" id="KW-0547">Nucleotide-binding</keyword>
<dbReference type="EC" id="2.7.13.3" evidence="2"/>
<feature type="transmembrane region" description="Helical" evidence="9">
    <location>
        <begin position="93"/>
        <end position="126"/>
    </location>
</feature>
<dbReference type="InterPro" id="IPR050482">
    <property type="entry name" value="Sensor_HK_TwoCompSys"/>
</dbReference>
<dbReference type="Proteomes" id="UP000632125">
    <property type="component" value="Unassembled WGS sequence"/>
</dbReference>
<evidence type="ECO:0000256" key="5">
    <source>
        <dbReference type="ARBA" id="ARBA00022741"/>
    </source>
</evidence>
<dbReference type="PANTHER" id="PTHR24421">
    <property type="entry name" value="NITRATE/NITRITE SENSOR PROTEIN NARX-RELATED"/>
    <property type="match status" value="1"/>
</dbReference>
<comment type="caution">
    <text evidence="11">The sequence shown here is derived from an EMBL/GenBank/DDBJ whole genome shotgun (WGS) entry which is preliminary data.</text>
</comment>
<keyword evidence="12" id="KW-1185">Reference proteome</keyword>
<dbReference type="Gene3D" id="1.20.5.1930">
    <property type="match status" value="1"/>
</dbReference>
<name>A0A927H3B0_9BACL</name>
<sequence>MKSYMEPARFVNGWRLLNLGFLTYYWISGEFAAYDFILLLFLILLTSLRWRFNLPAWSVALDAFVCFLYFPYHAVSYYGLALPIFELAQRGKWLFALLFFIGLFVAPFPSAWLFCYFVLALFVGFFSYAYSLNQQQYKEEADEQRKARYELERVKIDLLAAQQSVAQQAELMERYRMARQLHDHLGHDLTGAALALQAHEYVEEPDEAHKLLQEVKRRLKRSTLNLRETVHNATPIAPIGVENLEYVALYFQQVSISFRKSGDLLRVAAYHWGLLEACLKEALTNIARHSDATKAEVKVEAAGSIIRLLVQDNGTVRQSQQPGSGLRSLKMRARSLGGSLSVSGDNGFLLVCVLPLREEE</sequence>
<evidence type="ECO:0000313" key="12">
    <source>
        <dbReference type="Proteomes" id="UP000632125"/>
    </source>
</evidence>
<dbReference type="SUPFAM" id="SSF55874">
    <property type="entry name" value="ATPase domain of HSP90 chaperone/DNA topoisomerase II/histidine kinase"/>
    <property type="match status" value="1"/>
</dbReference>
<dbReference type="Pfam" id="PF07730">
    <property type="entry name" value="HisKA_3"/>
    <property type="match status" value="1"/>
</dbReference>
<reference evidence="11" key="1">
    <citation type="submission" date="2020-09" db="EMBL/GenBank/DDBJ databases">
        <title>A novel bacterium of genus Paenibacillus, isolated from South China Sea.</title>
        <authorList>
            <person name="Huang H."/>
            <person name="Mo K."/>
            <person name="Hu Y."/>
        </authorList>
    </citation>
    <scope>NUCLEOTIDE SEQUENCE</scope>
    <source>
        <strain evidence="11">IB182493</strain>
    </source>
</reference>
<keyword evidence="6 11" id="KW-0418">Kinase</keyword>
<dbReference type="InterPro" id="IPR036890">
    <property type="entry name" value="HATPase_C_sf"/>
</dbReference>
<evidence type="ECO:0000256" key="4">
    <source>
        <dbReference type="ARBA" id="ARBA00022679"/>
    </source>
</evidence>
<keyword evidence="8" id="KW-0902">Two-component regulatory system</keyword>
<dbReference type="GO" id="GO:0046983">
    <property type="term" value="F:protein dimerization activity"/>
    <property type="evidence" value="ECO:0007669"/>
    <property type="project" value="InterPro"/>
</dbReference>
<dbReference type="GO" id="GO:0000155">
    <property type="term" value="F:phosphorelay sensor kinase activity"/>
    <property type="evidence" value="ECO:0007669"/>
    <property type="project" value="InterPro"/>
</dbReference>
<dbReference type="EMBL" id="JACXIY010000001">
    <property type="protein sequence ID" value="MBD2867136.1"/>
    <property type="molecule type" value="Genomic_DNA"/>
</dbReference>
<keyword evidence="9" id="KW-0812">Transmembrane</keyword>
<evidence type="ECO:0000256" key="7">
    <source>
        <dbReference type="ARBA" id="ARBA00022840"/>
    </source>
</evidence>